<name>A0A450V941_9GAMM</name>
<evidence type="ECO:0000259" key="1">
    <source>
        <dbReference type="Pfam" id="PF24393"/>
    </source>
</evidence>
<evidence type="ECO:0000313" key="2">
    <source>
        <dbReference type="EMBL" id="VFK01323.1"/>
    </source>
</evidence>
<feature type="domain" description="Pepco" evidence="1">
    <location>
        <begin position="13"/>
        <end position="115"/>
    </location>
</feature>
<protein>
    <recommendedName>
        <fullName evidence="1">Pepco domain-containing protein</fullName>
    </recommendedName>
</protein>
<accession>A0A450V941</accession>
<dbReference type="EMBL" id="CAADFH010000142">
    <property type="protein sequence ID" value="VFK01323.1"/>
    <property type="molecule type" value="Genomic_DNA"/>
</dbReference>
<proteinExistence type="predicted"/>
<dbReference type="AlphaFoldDB" id="A0A450V941"/>
<dbReference type="InterPro" id="IPR056947">
    <property type="entry name" value="Pepco_dom"/>
</dbReference>
<sequence>MKYKLIQVLVDSDAHGQYSAEINGAKSSRSQIEALVRGSLSKIVNIESKKLCEDLSLNVGALIEALENLEIDESNYSIDTATINLGITSSGKVALLSMLERTHTPSVGIQLQLRRIK</sequence>
<gene>
    <name evidence="2" type="ORF">BECKLFY1418A_GA0070994_11428</name>
</gene>
<dbReference type="Pfam" id="PF24393">
    <property type="entry name" value="Pepco"/>
    <property type="match status" value="1"/>
</dbReference>
<organism evidence="2">
    <name type="scientific">Candidatus Kentrum sp. LFY</name>
    <dbReference type="NCBI Taxonomy" id="2126342"/>
    <lineage>
        <taxon>Bacteria</taxon>
        <taxon>Pseudomonadati</taxon>
        <taxon>Pseudomonadota</taxon>
        <taxon>Gammaproteobacteria</taxon>
        <taxon>Candidatus Kentrum</taxon>
    </lineage>
</organism>
<reference evidence="2" key="1">
    <citation type="submission" date="2019-02" db="EMBL/GenBank/DDBJ databases">
        <authorList>
            <person name="Gruber-Vodicka R. H."/>
            <person name="Seah K. B. B."/>
        </authorList>
    </citation>
    <scope>NUCLEOTIDE SEQUENCE</scope>
    <source>
        <strain evidence="2">BECK_M6</strain>
    </source>
</reference>